<accession>A0A833EAU9</accession>
<evidence type="ECO:0000313" key="2">
    <source>
        <dbReference type="Proteomes" id="UP000623215"/>
    </source>
</evidence>
<gene>
    <name evidence="1" type="ORF">EYH55_01135</name>
</gene>
<evidence type="ECO:0000313" key="1">
    <source>
        <dbReference type="EMBL" id="HIQ32072.1"/>
    </source>
</evidence>
<name>A0A833EAU9_9EURY</name>
<sequence length="65" mass="7599">MRIRILCKDEENIEDNSFVIRCSLCRGGDTLTSIRAILEDYQDEIDEIVYPHCDLLKNMLKKVLP</sequence>
<comment type="caution">
    <text evidence="1">The sequence shown here is derived from an EMBL/GenBank/DDBJ whole genome shotgun (WGS) entry which is preliminary data.</text>
</comment>
<dbReference type="EMBL" id="DQVW01000015">
    <property type="protein sequence ID" value="HIQ32072.1"/>
    <property type="molecule type" value="Genomic_DNA"/>
</dbReference>
<dbReference type="AlphaFoldDB" id="A0A833EAU9"/>
<dbReference type="Proteomes" id="UP000623215">
    <property type="component" value="Unassembled WGS sequence"/>
</dbReference>
<reference evidence="1" key="1">
    <citation type="journal article" date="2020" name="ISME J.">
        <title>Gammaproteobacteria mediating utilization of methyl-, sulfur- and petroleum organic compounds in deep ocean hydrothermal plumes.</title>
        <authorList>
            <person name="Zhou Z."/>
            <person name="Liu Y."/>
            <person name="Pan J."/>
            <person name="Cron B.R."/>
            <person name="Toner B.M."/>
            <person name="Anantharaman K."/>
            <person name="Breier J.A."/>
            <person name="Dick G.J."/>
            <person name="Li M."/>
        </authorList>
    </citation>
    <scope>NUCLEOTIDE SEQUENCE</scope>
    <source>
        <strain evidence="1">SZUA-1534</strain>
    </source>
</reference>
<organism evidence="1 2">
    <name type="scientific">Methanothermococcus okinawensis</name>
    <dbReference type="NCBI Taxonomy" id="155863"/>
    <lineage>
        <taxon>Archaea</taxon>
        <taxon>Methanobacteriati</taxon>
        <taxon>Methanobacteriota</taxon>
        <taxon>Methanomada group</taxon>
        <taxon>Methanococci</taxon>
        <taxon>Methanococcales</taxon>
        <taxon>Methanococcaceae</taxon>
        <taxon>Methanothermococcus</taxon>
    </lineage>
</organism>
<protein>
    <submittedName>
        <fullName evidence="1">Uncharacterized protein</fullName>
    </submittedName>
</protein>
<proteinExistence type="predicted"/>